<sequence>MQRHISALQDHRPQATKNLLLKEVHRPHVQSSIQSHQTSNGPTQDVRGSAERRQY</sequence>
<organism evidence="2 4">
    <name type="scientific">Purpureocillium lilacinum</name>
    <name type="common">Paecilomyces lilacinus</name>
    <dbReference type="NCBI Taxonomy" id="33203"/>
    <lineage>
        <taxon>Eukaryota</taxon>
        <taxon>Fungi</taxon>
        <taxon>Dikarya</taxon>
        <taxon>Ascomycota</taxon>
        <taxon>Pezizomycotina</taxon>
        <taxon>Sordariomycetes</taxon>
        <taxon>Hypocreomycetidae</taxon>
        <taxon>Hypocreales</taxon>
        <taxon>Ophiocordycipitaceae</taxon>
        <taxon>Purpureocillium</taxon>
    </lineage>
</organism>
<feature type="region of interest" description="Disordered" evidence="1">
    <location>
        <begin position="24"/>
        <end position="55"/>
    </location>
</feature>
<dbReference type="EMBL" id="LSBH01000003">
    <property type="protein sequence ID" value="OAQ81717.1"/>
    <property type="molecule type" value="Genomic_DNA"/>
</dbReference>
<evidence type="ECO:0000313" key="4">
    <source>
        <dbReference type="Proteomes" id="UP000078240"/>
    </source>
</evidence>
<evidence type="ECO:0000256" key="1">
    <source>
        <dbReference type="SAM" id="MobiDB-lite"/>
    </source>
</evidence>
<accession>A0A179GUT8</accession>
<dbReference type="Proteomes" id="UP000078240">
    <property type="component" value="Unassembled WGS sequence"/>
</dbReference>
<comment type="caution">
    <text evidence="2">The sequence shown here is derived from an EMBL/GenBank/DDBJ whole genome shotgun (WGS) entry which is preliminary data.</text>
</comment>
<reference evidence="2 4" key="1">
    <citation type="submission" date="2016-01" db="EMBL/GenBank/DDBJ databases">
        <title>Biosynthesis of antibiotic leucinostatins and their inhibition on Phytophthora in bio-control Purpureocillium lilacinum.</title>
        <authorList>
            <person name="Wang G."/>
            <person name="Liu Z."/>
            <person name="Lin R."/>
            <person name="Li E."/>
            <person name="Mao Z."/>
            <person name="Ling J."/>
            <person name="Yin W."/>
            <person name="Xie B."/>
        </authorList>
    </citation>
    <scope>NUCLEOTIDE SEQUENCE [LARGE SCALE GENOMIC DNA]</scope>
    <source>
        <strain evidence="2">PLBJ-1</strain>
        <strain evidence="3">PLFJ-1</strain>
    </source>
</reference>
<evidence type="ECO:0000313" key="2">
    <source>
        <dbReference type="EMBL" id="OAQ81717.1"/>
    </source>
</evidence>
<dbReference type="Proteomes" id="UP000078340">
    <property type="component" value="Unassembled WGS sequence"/>
</dbReference>
<dbReference type="AlphaFoldDB" id="A0A179GUT8"/>
<name>A0A179GUT8_PURLI</name>
<protein>
    <submittedName>
        <fullName evidence="2">Uncharacterized protein</fullName>
    </submittedName>
</protein>
<dbReference type="EMBL" id="LSBI01000003">
    <property type="protein sequence ID" value="OAQ91763.1"/>
    <property type="molecule type" value="Genomic_DNA"/>
</dbReference>
<evidence type="ECO:0000313" key="3">
    <source>
        <dbReference type="EMBL" id="OAQ91763.1"/>
    </source>
</evidence>
<feature type="compositionally biased region" description="Polar residues" evidence="1">
    <location>
        <begin position="29"/>
        <end position="43"/>
    </location>
</feature>
<gene>
    <name evidence="2" type="ORF">VFPBJ_04301</name>
    <name evidence="3" type="ORF">VFPFJ_03503</name>
</gene>
<proteinExistence type="predicted"/>